<dbReference type="EMBL" id="BSXN01003765">
    <property type="protein sequence ID" value="GME79910.1"/>
    <property type="molecule type" value="Genomic_DNA"/>
</dbReference>
<reference evidence="4" key="1">
    <citation type="submission" date="2023-04" db="EMBL/GenBank/DDBJ databases">
        <title>Candida boidinii NBRC 10035.</title>
        <authorList>
            <person name="Ichikawa N."/>
            <person name="Sato H."/>
            <person name="Tonouchi N."/>
        </authorList>
    </citation>
    <scope>NUCLEOTIDE SEQUENCE</scope>
    <source>
        <strain evidence="4">NBRC 10035</strain>
    </source>
</reference>
<dbReference type="OrthoDB" id="10257948at2759"/>
<dbReference type="PANTHER" id="PTHR21148">
    <property type="entry name" value="THIOREDOXIN DOMAIN-CONTAINING PROTEIN 9"/>
    <property type="match status" value="1"/>
</dbReference>
<dbReference type="Proteomes" id="UP001165120">
    <property type="component" value="Unassembled WGS sequence"/>
</dbReference>
<feature type="coiled-coil region" evidence="1">
    <location>
        <begin position="45"/>
        <end position="88"/>
    </location>
</feature>
<dbReference type="SUPFAM" id="SSF52833">
    <property type="entry name" value="Thioredoxin-like"/>
    <property type="match status" value="1"/>
</dbReference>
<evidence type="ECO:0000313" key="5">
    <source>
        <dbReference type="Proteomes" id="UP001165120"/>
    </source>
</evidence>
<evidence type="ECO:0000256" key="2">
    <source>
        <dbReference type="SAM" id="MobiDB-lite"/>
    </source>
</evidence>
<protein>
    <submittedName>
        <fullName evidence="4">Unnamed protein product</fullName>
    </submittedName>
</protein>
<feature type="domain" description="Thioredoxin" evidence="3">
    <location>
        <begin position="111"/>
        <end position="181"/>
    </location>
</feature>
<organism evidence="4 5">
    <name type="scientific">Candida boidinii</name>
    <name type="common">Yeast</name>
    <dbReference type="NCBI Taxonomy" id="5477"/>
    <lineage>
        <taxon>Eukaryota</taxon>
        <taxon>Fungi</taxon>
        <taxon>Dikarya</taxon>
        <taxon>Ascomycota</taxon>
        <taxon>Saccharomycotina</taxon>
        <taxon>Pichiomycetes</taxon>
        <taxon>Pichiales</taxon>
        <taxon>Pichiaceae</taxon>
        <taxon>Ogataea</taxon>
        <taxon>Ogataea/Candida clade</taxon>
    </lineage>
</organism>
<name>A0A9W6T8B6_CANBO</name>
<feature type="region of interest" description="Disordered" evidence="2">
    <location>
        <begin position="19"/>
        <end position="39"/>
    </location>
</feature>
<keyword evidence="1" id="KW-0175">Coiled coil</keyword>
<dbReference type="Gene3D" id="3.40.30.10">
    <property type="entry name" value="Glutaredoxin"/>
    <property type="match status" value="1"/>
</dbReference>
<evidence type="ECO:0000313" key="4">
    <source>
        <dbReference type="EMBL" id="GME79910.1"/>
    </source>
</evidence>
<dbReference type="AlphaFoldDB" id="A0A9W6T8B6"/>
<gene>
    <name evidence="4" type="ORF">Cboi02_000625300</name>
</gene>
<evidence type="ECO:0000256" key="1">
    <source>
        <dbReference type="SAM" id="Coils"/>
    </source>
</evidence>
<dbReference type="Pfam" id="PF00085">
    <property type="entry name" value="Thioredoxin"/>
    <property type="match status" value="1"/>
</dbReference>
<proteinExistence type="predicted"/>
<accession>A0A9W6T8B6</accession>
<evidence type="ECO:0000259" key="3">
    <source>
        <dbReference type="Pfam" id="PF00085"/>
    </source>
</evidence>
<dbReference type="InterPro" id="IPR013766">
    <property type="entry name" value="Thioredoxin_domain"/>
</dbReference>
<keyword evidence="5" id="KW-1185">Reference proteome</keyword>
<dbReference type="InterPro" id="IPR036249">
    <property type="entry name" value="Thioredoxin-like_sf"/>
</dbReference>
<feature type="compositionally biased region" description="Polar residues" evidence="2">
    <location>
        <begin position="23"/>
        <end position="32"/>
    </location>
</feature>
<sequence length="244" mass="28247">MTSEQIDSKYLEKYQDSRLDAQLSRNTQNTDDNANDSEYDSDDILQELEDELDQQEDQFLKQYREERMNQLSKEMKQAKKSIKENFNNTDSGIRIIEDEGELMKLTTLNPFTVVLFKNEQFTTCKIMQQILTKLAFKHVNTRFYGIEAVNAPFLAVKMGIKVLPCLVLYKNGVEKDRVVGFERISNKGETLSADNEEIIGRLENILDRSGVITRKAFQFNNLKSINKKSNSRDDDDDDDSDLDL</sequence>
<comment type="caution">
    <text evidence="4">The sequence shown here is derived from an EMBL/GenBank/DDBJ whole genome shotgun (WGS) entry which is preliminary data.</text>
</comment>